<evidence type="ECO:0000313" key="1">
    <source>
        <dbReference type="EMBL" id="EET04089.1"/>
    </source>
</evidence>
<organism evidence="1">
    <name type="scientific">Burkholderia pseudomallei 1710a</name>
    <dbReference type="NCBI Taxonomy" id="320371"/>
    <lineage>
        <taxon>Bacteria</taxon>
        <taxon>Pseudomonadati</taxon>
        <taxon>Pseudomonadota</taxon>
        <taxon>Betaproteobacteria</taxon>
        <taxon>Burkholderiales</taxon>
        <taxon>Burkholderiaceae</taxon>
        <taxon>Burkholderia</taxon>
        <taxon>pseudomallei group</taxon>
    </lineage>
</organism>
<dbReference type="Proteomes" id="UP000001812">
    <property type="component" value="Chromosome II"/>
</dbReference>
<sequence length="38" mass="4526">MTRMQTTHNIETVNNRCNMERPLNIMMIIGICLFRCVK</sequence>
<accession>A0A0E1VVC9</accession>
<dbReference type="HOGENOM" id="CLU_3325715_0_0_4"/>
<gene>
    <name evidence="1" type="ORF">BURPS1710A_A2585</name>
</gene>
<reference evidence="1" key="1">
    <citation type="submission" date="2009-05" db="EMBL/GenBank/DDBJ databases">
        <authorList>
            <person name="Harkins D.M."/>
            <person name="DeShazer D."/>
            <person name="Woods D.E."/>
            <person name="Brinkac L.M."/>
            <person name="Brown K.A."/>
            <person name="Hung G.C."/>
            <person name="Tuanyok A."/>
            <person name="Zhang B."/>
            <person name="Nierman W.C."/>
        </authorList>
    </citation>
    <scope>NUCLEOTIDE SEQUENCE [LARGE SCALE GENOMIC DNA]</scope>
    <source>
        <strain evidence="1">1710a</strain>
    </source>
</reference>
<name>A0A0E1VVC9_BURPE</name>
<dbReference type="EMBL" id="CM000833">
    <property type="protein sequence ID" value="EET04089.1"/>
    <property type="molecule type" value="Genomic_DNA"/>
</dbReference>
<dbReference type="AlphaFoldDB" id="A0A0E1VVC9"/>
<protein>
    <submittedName>
        <fullName evidence="1">Uncharacterized protein</fullName>
    </submittedName>
</protein>
<proteinExistence type="predicted"/>